<organism evidence="3 4">
    <name type="scientific">Pricia mediterranea</name>
    <dbReference type="NCBI Taxonomy" id="3076079"/>
    <lineage>
        <taxon>Bacteria</taxon>
        <taxon>Pseudomonadati</taxon>
        <taxon>Bacteroidota</taxon>
        <taxon>Flavobacteriia</taxon>
        <taxon>Flavobacteriales</taxon>
        <taxon>Flavobacteriaceae</taxon>
        <taxon>Pricia</taxon>
    </lineage>
</organism>
<evidence type="ECO:0000259" key="2">
    <source>
        <dbReference type="PROSITE" id="PS50110"/>
    </source>
</evidence>
<dbReference type="Pfam" id="PF00072">
    <property type="entry name" value="Response_reg"/>
    <property type="match status" value="1"/>
</dbReference>
<keyword evidence="4" id="KW-1185">Reference proteome</keyword>
<accession>A0ABU3L7E4</accession>
<gene>
    <name evidence="3" type="ORF">RQM65_13390</name>
</gene>
<dbReference type="EMBL" id="JAVTTP010000001">
    <property type="protein sequence ID" value="MDT7829661.1"/>
    <property type="molecule type" value="Genomic_DNA"/>
</dbReference>
<comment type="caution">
    <text evidence="3">The sequence shown here is derived from an EMBL/GenBank/DDBJ whole genome shotgun (WGS) entry which is preliminary data.</text>
</comment>
<keyword evidence="1" id="KW-0597">Phosphoprotein</keyword>
<evidence type="ECO:0000256" key="1">
    <source>
        <dbReference type="PROSITE-ProRule" id="PRU00169"/>
    </source>
</evidence>
<dbReference type="PROSITE" id="PS50110">
    <property type="entry name" value="RESPONSE_REGULATORY"/>
    <property type="match status" value="1"/>
</dbReference>
<evidence type="ECO:0000313" key="3">
    <source>
        <dbReference type="EMBL" id="MDT7829661.1"/>
    </source>
</evidence>
<protein>
    <submittedName>
        <fullName evidence="3">Response regulator</fullName>
    </submittedName>
</protein>
<dbReference type="Gene3D" id="3.40.50.2300">
    <property type="match status" value="1"/>
</dbReference>
<proteinExistence type="predicted"/>
<dbReference type="RefSeq" id="WP_314015746.1">
    <property type="nucleotide sequence ID" value="NZ_JAVTTP010000001.1"/>
</dbReference>
<dbReference type="InterPro" id="IPR001789">
    <property type="entry name" value="Sig_transdc_resp-reg_receiver"/>
</dbReference>
<name>A0ABU3L7E4_9FLAO</name>
<feature type="modified residue" description="4-aspartylphosphate" evidence="1">
    <location>
        <position position="63"/>
    </location>
</feature>
<sequence length="136" mass="15617">MQKINSICIIDDDVITIYGIRKLLGSLVTCDDITSYENGRLALEGIQNEIAKKGKAPEIIFLDINMPIMDGWQFLEAFIAMPLKQQVRIEILTSSIDPIDKQNYERFKKLTHHKLTYNFKPLRKAKMEALLTMASE</sequence>
<reference evidence="3 4" key="1">
    <citation type="submission" date="2023-09" db="EMBL/GenBank/DDBJ databases">
        <title>Novel taxa isolated from Blanes Bay.</title>
        <authorList>
            <person name="Rey-Velasco X."/>
            <person name="Lucena T."/>
        </authorList>
    </citation>
    <scope>NUCLEOTIDE SEQUENCE [LARGE SCALE GENOMIC DNA]</scope>
    <source>
        <strain evidence="3 4">S334</strain>
    </source>
</reference>
<evidence type="ECO:0000313" key="4">
    <source>
        <dbReference type="Proteomes" id="UP001250656"/>
    </source>
</evidence>
<dbReference type="InterPro" id="IPR011006">
    <property type="entry name" value="CheY-like_superfamily"/>
</dbReference>
<dbReference type="SUPFAM" id="SSF52172">
    <property type="entry name" value="CheY-like"/>
    <property type="match status" value="1"/>
</dbReference>
<dbReference type="Proteomes" id="UP001250656">
    <property type="component" value="Unassembled WGS sequence"/>
</dbReference>
<feature type="domain" description="Response regulatory" evidence="2">
    <location>
        <begin position="6"/>
        <end position="135"/>
    </location>
</feature>